<accession>A0A850T8K3</accession>
<evidence type="ECO:0000256" key="9">
    <source>
        <dbReference type="ARBA" id="ARBA00022764"/>
    </source>
</evidence>
<dbReference type="AlphaFoldDB" id="A0A850T8K3"/>
<comment type="similarity">
    <text evidence="3">Belongs to the peptidase S1C family.</text>
</comment>
<dbReference type="Gene3D" id="2.40.10.120">
    <property type="match status" value="1"/>
</dbReference>
<evidence type="ECO:0000256" key="4">
    <source>
        <dbReference type="ARBA" id="ARBA00013035"/>
    </source>
</evidence>
<dbReference type="Pfam" id="PF13365">
    <property type="entry name" value="Trypsin_2"/>
    <property type="match status" value="1"/>
</dbReference>
<evidence type="ECO:0000313" key="18">
    <source>
        <dbReference type="Proteomes" id="UP000553343"/>
    </source>
</evidence>
<comment type="subcellular location">
    <subcellularLocation>
        <location evidence="2">Periplasm</location>
    </subcellularLocation>
</comment>
<keyword evidence="11" id="KW-0720">Serine protease</keyword>
<sequence length="472" mass="51413">MKLVDQQIRMIIACLMLFGLWAFPALSGAQPRMVPATFSQLAQQAKPGVVNIQTVKTIQGGGRVFRHFFGSPFGNQPGLEDFFSPFGRMPRNRTESSLGSGFIIDKAGYIVTNNHVIKDADQVKVILHDDQEYDARIIGVDPVTDLALIKIDAKNLKPLTFGSSKDAQVGSWVVAIGSPFGLEQTVTAGIVSAKGRIIGSGPYDDFIQTDASINPGNSGGPLLNMDGEVVGINTAIIKSGQGIGFAIPSDLATSIIDQLKDSKRVSRGWLGVSIQDVSREMSEYYNLEPGEGVYVAKAYEDNPAYEAGIRQGDVIISVMGEKINSSRDLTLTIAGLKVGSKADIEVIRQGKNKTFTVKLGERPDSLENSQFGEERNRFDDLGFMFKTLDEELADQLGYPSSIKGLVVTRIDPGSQAAMSGVRVGDLLVEINHKKITGISDYTRVMRKIEKGETAHMLFRRGNSQIFVVRFKK</sequence>
<dbReference type="Gene3D" id="2.30.42.10">
    <property type="match status" value="2"/>
</dbReference>
<keyword evidence="8" id="KW-0677">Repeat</keyword>
<evidence type="ECO:0000256" key="3">
    <source>
        <dbReference type="ARBA" id="ARBA00010541"/>
    </source>
</evidence>
<dbReference type="PANTHER" id="PTHR22939">
    <property type="entry name" value="SERINE PROTEASE FAMILY S1C HTRA-RELATED"/>
    <property type="match status" value="1"/>
</dbReference>
<evidence type="ECO:0000256" key="5">
    <source>
        <dbReference type="ARBA" id="ARBA00013958"/>
    </source>
</evidence>
<feature type="active site" description="Charge relay system" evidence="14">
    <location>
        <position position="218"/>
    </location>
</feature>
<dbReference type="InterPro" id="IPR011782">
    <property type="entry name" value="Pept_S1C_Do"/>
</dbReference>
<organism evidence="17 18">
    <name type="scientific">Desulfobacter latus</name>
    <dbReference type="NCBI Taxonomy" id="2292"/>
    <lineage>
        <taxon>Bacteria</taxon>
        <taxon>Pseudomonadati</taxon>
        <taxon>Thermodesulfobacteriota</taxon>
        <taxon>Desulfobacteria</taxon>
        <taxon>Desulfobacterales</taxon>
        <taxon>Desulfobacteraceae</taxon>
        <taxon>Desulfobacter</taxon>
    </lineage>
</organism>
<evidence type="ECO:0000256" key="11">
    <source>
        <dbReference type="ARBA" id="ARBA00022825"/>
    </source>
</evidence>
<keyword evidence="12" id="KW-0346">Stress response</keyword>
<dbReference type="Pfam" id="PF17820">
    <property type="entry name" value="PDZ_6"/>
    <property type="match status" value="1"/>
</dbReference>
<evidence type="ECO:0000256" key="14">
    <source>
        <dbReference type="PIRSR" id="PIRSR611782-1"/>
    </source>
</evidence>
<evidence type="ECO:0000256" key="15">
    <source>
        <dbReference type="PIRSR" id="PIRSR611782-2"/>
    </source>
</evidence>
<dbReference type="GO" id="GO:0006508">
    <property type="term" value="P:proteolysis"/>
    <property type="evidence" value="ECO:0007669"/>
    <property type="project" value="UniProtKB-KW"/>
</dbReference>
<keyword evidence="6" id="KW-0645">Protease</keyword>
<keyword evidence="10" id="KW-0378">Hydrolase</keyword>
<evidence type="ECO:0000256" key="12">
    <source>
        <dbReference type="ARBA" id="ARBA00023016"/>
    </source>
</evidence>
<dbReference type="RefSeq" id="WP_178366003.1">
    <property type="nucleotide sequence ID" value="NZ_JACADJ010000013.1"/>
</dbReference>
<evidence type="ECO:0000256" key="6">
    <source>
        <dbReference type="ARBA" id="ARBA00022670"/>
    </source>
</evidence>
<protein>
    <recommendedName>
        <fullName evidence="5">Probable periplasmic serine endoprotease DegP-like</fullName>
        <ecNumber evidence="4">3.4.21.107</ecNumber>
    </recommendedName>
    <alternativeName>
        <fullName evidence="13">Protease Do</fullName>
    </alternativeName>
</protein>
<reference evidence="17 18" key="1">
    <citation type="submission" date="2020-06" db="EMBL/GenBank/DDBJ databases">
        <title>High-quality draft genome of sulfate reducer Desulfobacter latus type strain AcrS2 isolated from marine sediment.</title>
        <authorList>
            <person name="Hoppe M."/>
            <person name="Larsen C.K."/>
            <person name="Marshall I.P.G."/>
            <person name="Schramm A."/>
            <person name="Marietou A.G."/>
        </authorList>
    </citation>
    <scope>NUCLEOTIDE SEQUENCE [LARGE SCALE GENOMIC DNA]</scope>
    <source>
        <strain evidence="17 18">AcRS2</strain>
    </source>
</reference>
<dbReference type="GO" id="GO:0004252">
    <property type="term" value="F:serine-type endopeptidase activity"/>
    <property type="evidence" value="ECO:0007669"/>
    <property type="project" value="InterPro"/>
</dbReference>
<feature type="binding site" evidence="15">
    <location>
        <begin position="216"/>
        <end position="218"/>
    </location>
    <ligand>
        <name>substrate</name>
    </ligand>
</feature>
<comment type="caution">
    <text evidence="17">The sequence shown here is derived from an EMBL/GenBank/DDBJ whole genome shotgun (WGS) entry which is preliminary data.</text>
</comment>
<dbReference type="InterPro" id="IPR041489">
    <property type="entry name" value="PDZ_6"/>
</dbReference>
<evidence type="ECO:0000256" key="8">
    <source>
        <dbReference type="ARBA" id="ARBA00022737"/>
    </source>
</evidence>
<keyword evidence="9" id="KW-0574">Periplasm</keyword>
<keyword evidence="18" id="KW-1185">Reference proteome</keyword>
<dbReference type="Pfam" id="PF13180">
    <property type="entry name" value="PDZ_2"/>
    <property type="match status" value="1"/>
</dbReference>
<dbReference type="PRINTS" id="PR00834">
    <property type="entry name" value="PROTEASES2C"/>
</dbReference>
<dbReference type="NCBIfam" id="TIGR02037">
    <property type="entry name" value="degP_htrA_DO"/>
    <property type="match status" value="1"/>
</dbReference>
<feature type="binding site" evidence="15">
    <location>
        <position position="115"/>
    </location>
    <ligand>
        <name>substrate</name>
    </ligand>
</feature>
<evidence type="ECO:0000256" key="13">
    <source>
        <dbReference type="ARBA" id="ARBA00032850"/>
    </source>
</evidence>
<keyword evidence="7" id="KW-0732">Signal</keyword>
<feature type="active site" description="Charge relay system" evidence="14">
    <location>
        <position position="145"/>
    </location>
</feature>
<dbReference type="EMBL" id="JACADJ010000013">
    <property type="protein sequence ID" value="NWH04547.1"/>
    <property type="molecule type" value="Genomic_DNA"/>
</dbReference>
<dbReference type="EC" id="3.4.21.107" evidence="4"/>
<dbReference type="SMART" id="SM00228">
    <property type="entry name" value="PDZ"/>
    <property type="match status" value="2"/>
</dbReference>
<evidence type="ECO:0000256" key="1">
    <source>
        <dbReference type="ARBA" id="ARBA00001772"/>
    </source>
</evidence>
<feature type="domain" description="PDZ" evidence="16">
    <location>
        <begin position="363"/>
        <end position="439"/>
    </location>
</feature>
<feature type="domain" description="PDZ" evidence="16">
    <location>
        <begin position="255"/>
        <end position="325"/>
    </location>
</feature>
<name>A0A850T8K3_9BACT</name>
<dbReference type="InterPro" id="IPR036034">
    <property type="entry name" value="PDZ_sf"/>
</dbReference>
<dbReference type="Proteomes" id="UP000553343">
    <property type="component" value="Unassembled WGS sequence"/>
</dbReference>
<dbReference type="PROSITE" id="PS50106">
    <property type="entry name" value="PDZ"/>
    <property type="match status" value="2"/>
</dbReference>
<dbReference type="GO" id="GO:0042597">
    <property type="term" value="C:periplasmic space"/>
    <property type="evidence" value="ECO:0007669"/>
    <property type="project" value="UniProtKB-SubCell"/>
</dbReference>
<evidence type="ECO:0000256" key="10">
    <source>
        <dbReference type="ARBA" id="ARBA00022801"/>
    </source>
</evidence>
<dbReference type="InterPro" id="IPR001940">
    <property type="entry name" value="Peptidase_S1C"/>
</dbReference>
<evidence type="ECO:0000313" key="17">
    <source>
        <dbReference type="EMBL" id="NWH04547.1"/>
    </source>
</evidence>
<evidence type="ECO:0000256" key="2">
    <source>
        <dbReference type="ARBA" id="ARBA00004418"/>
    </source>
</evidence>
<comment type="catalytic activity">
    <reaction evidence="1">
        <text>Acts on substrates that are at least partially unfolded. The cleavage site P1 residue is normally between a pair of hydrophobic residues, such as Val-|-Val.</text>
        <dbReference type="EC" id="3.4.21.107"/>
    </reaction>
</comment>
<gene>
    <name evidence="17" type="ORF">HXW94_06005</name>
</gene>
<evidence type="ECO:0000259" key="16">
    <source>
        <dbReference type="PROSITE" id="PS50106"/>
    </source>
</evidence>
<dbReference type="CDD" id="cd10839">
    <property type="entry name" value="cpPDZ1_DegP-like"/>
    <property type="match status" value="1"/>
</dbReference>
<dbReference type="SUPFAM" id="SSF50494">
    <property type="entry name" value="Trypsin-like serine proteases"/>
    <property type="match status" value="1"/>
</dbReference>
<evidence type="ECO:0000256" key="7">
    <source>
        <dbReference type="ARBA" id="ARBA00022729"/>
    </source>
</evidence>
<dbReference type="PANTHER" id="PTHR22939:SF130">
    <property type="entry name" value="PERIPLASMIC SERINE ENDOPROTEASE DEGP-LIKE-RELATED"/>
    <property type="match status" value="1"/>
</dbReference>
<dbReference type="InterPro" id="IPR009003">
    <property type="entry name" value="Peptidase_S1_PA"/>
</dbReference>
<dbReference type="InterPro" id="IPR001478">
    <property type="entry name" value="PDZ"/>
</dbReference>
<proteinExistence type="inferred from homology"/>
<feature type="active site" description="Charge relay system" evidence="14">
    <location>
        <position position="115"/>
    </location>
</feature>
<feature type="binding site" evidence="15">
    <location>
        <position position="145"/>
    </location>
    <ligand>
        <name>substrate</name>
    </ligand>
</feature>
<dbReference type="SUPFAM" id="SSF50156">
    <property type="entry name" value="PDZ domain-like"/>
    <property type="match status" value="2"/>
</dbReference>